<dbReference type="PANTHER" id="PTHR35866">
    <property type="entry name" value="PUTATIVE-RELATED"/>
    <property type="match status" value="1"/>
</dbReference>
<gene>
    <name evidence="1" type="ORF">Dthio_PD2329</name>
</gene>
<dbReference type="PANTHER" id="PTHR35866:SF1">
    <property type="entry name" value="YKGJ FAMILY CYSTEINE CLUSTER PROTEIN"/>
    <property type="match status" value="1"/>
</dbReference>
<organism evidence="1 2">
    <name type="scientific">Desulfonatronospira thiodismutans ASO3-1</name>
    <dbReference type="NCBI Taxonomy" id="555779"/>
    <lineage>
        <taxon>Bacteria</taxon>
        <taxon>Pseudomonadati</taxon>
        <taxon>Thermodesulfobacteriota</taxon>
        <taxon>Desulfovibrionia</taxon>
        <taxon>Desulfovibrionales</taxon>
        <taxon>Desulfonatronovibrionaceae</taxon>
        <taxon>Desulfonatronospira</taxon>
    </lineage>
</organism>
<dbReference type="RefSeq" id="WP_008870251.1">
    <property type="nucleotide sequence ID" value="NZ_ACJN02000002.1"/>
</dbReference>
<dbReference type="Pfam" id="PF03692">
    <property type="entry name" value="CxxCxxCC"/>
    <property type="match status" value="1"/>
</dbReference>
<dbReference type="EMBL" id="ACJN02000002">
    <property type="protein sequence ID" value="EFI34937.1"/>
    <property type="molecule type" value="Genomic_DNA"/>
</dbReference>
<evidence type="ECO:0008006" key="3">
    <source>
        <dbReference type="Google" id="ProtNLM"/>
    </source>
</evidence>
<accession>D6SQB1</accession>
<sequence length="151" mass="17182">MKQPRPAFDCKICGQCCQGSGGIVATLAEQQKIADYLEMDLLEFQKIHVQRKGDKFFIRNNDHGWCIFFESGKGCAVHPVKPRTCRAWPFFRGNLMDESSFEMAKDFCPGIDPDADFQEFVRQGMMYLQEQGLGRELEDDAGNALRTSDID</sequence>
<evidence type="ECO:0000313" key="2">
    <source>
        <dbReference type="Proteomes" id="UP000005496"/>
    </source>
</evidence>
<protein>
    <recommendedName>
        <fullName evidence="3">Fe-S oxidoreductase</fullName>
    </recommendedName>
</protein>
<dbReference type="Proteomes" id="UP000005496">
    <property type="component" value="Unassembled WGS sequence"/>
</dbReference>
<evidence type="ECO:0000313" key="1">
    <source>
        <dbReference type="EMBL" id="EFI34937.1"/>
    </source>
</evidence>
<dbReference type="eggNOG" id="COG0727">
    <property type="taxonomic scope" value="Bacteria"/>
</dbReference>
<dbReference type="InterPro" id="IPR005358">
    <property type="entry name" value="Puta_zinc/iron-chelating_dom"/>
</dbReference>
<name>D6SQB1_9BACT</name>
<proteinExistence type="predicted"/>
<reference evidence="1" key="1">
    <citation type="submission" date="2010-05" db="EMBL/GenBank/DDBJ databases">
        <title>The draft genome of Desulfonatronospira thiodismutans ASO3-1.</title>
        <authorList>
            <consortium name="US DOE Joint Genome Institute (JGI-PGF)"/>
            <person name="Lucas S."/>
            <person name="Copeland A."/>
            <person name="Lapidus A."/>
            <person name="Cheng J.-F."/>
            <person name="Bruce D."/>
            <person name="Goodwin L."/>
            <person name="Pitluck S."/>
            <person name="Chertkov O."/>
            <person name="Brettin T."/>
            <person name="Detter J.C."/>
            <person name="Han C."/>
            <person name="Land M.L."/>
            <person name="Hauser L."/>
            <person name="Kyrpides N."/>
            <person name="Mikhailova N."/>
            <person name="Muyzer G."/>
            <person name="Woyke T."/>
        </authorList>
    </citation>
    <scope>NUCLEOTIDE SEQUENCE [LARGE SCALE GENOMIC DNA]</scope>
    <source>
        <strain evidence="1">ASO3-1</strain>
    </source>
</reference>
<comment type="caution">
    <text evidence="1">The sequence shown here is derived from an EMBL/GenBank/DDBJ whole genome shotgun (WGS) entry which is preliminary data.</text>
</comment>
<dbReference type="OrthoDB" id="9810361at2"/>
<dbReference type="AlphaFoldDB" id="D6SQB1"/>
<keyword evidence="2" id="KW-1185">Reference proteome</keyword>